<reference evidence="2" key="1">
    <citation type="submission" date="2021-11" db="EMBL/GenBank/DDBJ databases">
        <authorList>
            <consortium name="Genoscope - CEA"/>
            <person name="William W."/>
        </authorList>
    </citation>
    <scope>NUCLEOTIDE SEQUENCE</scope>
</reference>
<sequence length="341" mass="33970">MSLSTDADVAAAEGDLAALRVHADRLADGFVKRRLARHLETVADEVAAARRALAAAAGDAPTSAAAAAARTEARRALAAAAGAGVPRSPAEATAVALHFALLAVAGDSLRAVGAGAAAAVPGFAPRASELPAANRLPADWRRDDGGRFQYRSTSGEALELALDAARGVLRVALASRTRGVLHSGELAVGADAADGLLALADFERLAAYARGVLPRLAAPAPAPAPAPRRPPAPAVPGFAPAAPRRPAPPAPLAPYPDDGSGLLVGPGHPAFGGGAVDPLGAGRFRPRFDPIGPGGPGIPGPFGPGGLAGPRRPRLPGEPDDDHLRVPGRPGDGFGGGDPFI</sequence>
<protein>
    <submittedName>
        <fullName evidence="2">Uncharacterized protein</fullName>
    </submittedName>
</protein>
<gene>
    <name evidence="2" type="ORF">PECAL_3P17160</name>
</gene>
<name>A0A8J2SS64_9STRA</name>
<proteinExistence type="predicted"/>
<evidence type="ECO:0000313" key="3">
    <source>
        <dbReference type="Proteomes" id="UP000789595"/>
    </source>
</evidence>
<keyword evidence="3" id="KW-1185">Reference proteome</keyword>
<comment type="caution">
    <text evidence="2">The sequence shown here is derived from an EMBL/GenBank/DDBJ whole genome shotgun (WGS) entry which is preliminary data.</text>
</comment>
<accession>A0A8J2SS64</accession>
<feature type="compositionally biased region" description="Pro residues" evidence="1">
    <location>
        <begin position="220"/>
        <end position="234"/>
    </location>
</feature>
<dbReference type="AlphaFoldDB" id="A0A8J2SS64"/>
<evidence type="ECO:0000256" key="1">
    <source>
        <dbReference type="SAM" id="MobiDB-lite"/>
    </source>
</evidence>
<feature type="region of interest" description="Disordered" evidence="1">
    <location>
        <begin position="291"/>
        <end position="341"/>
    </location>
</feature>
<feature type="compositionally biased region" description="Pro residues" evidence="1">
    <location>
        <begin position="243"/>
        <end position="254"/>
    </location>
</feature>
<feature type="region of interest" description="Disordered" evidence="1">
    <location>
        <begin position="219"/>
        <end position="261"/>
    </location>
</feature>
<dbReference type="EMBL" id="CAKKNE010000003">
    <property type="protein sequence ID" value="CAH0371764.1"/>
    <property type="molecule type" value="Genomic_DNA"/>
</dbReference>
<evidence type="ECO:0000313" key="2">
    <source>
        <dbReference type="EMBL" id="CAH0371764.1"/>
    </source>
</evidence>
<organism evidence="2 3">
    <name type="scientific">Pelagomonas calceolata</name>
    <dbReference type="NCBI Taxonomy" id="35677"/>
    <lineage>
        <taxon>Eukaryota</taxon>
        <taxon>Sar</taxon>
        <taxon>Stramenopiles</taxon>
        <taxon>Ochrophyta</taxon>
        <taxon>Pelagophyceae</taxon>
        <taxon>Pelagomonadales</taxon>
        <taxon>Pelagomonadaceae</taxon>
        <taxon>Pelagomonas</taxon>
    </lineage>
</organism>
<feature type="compositionally biased region" description="Gly residues" evidence="1">
    <location>
        <begin position="330"/>
        <end position="341"/>
    </location>
</feature>
<dbReference type="Proteomes" id="UP000789595">
    <property type="component" value="Unassembled WGS sequence"/>
</dbReference>